<reference evidence="16" key="1">
    <citation type="submission" date="2012-09" db="EMBL/GenBank/DDBJ databases">
        <authorList>
            <person name="Martin A.A."/>
        </authorList>
    </citation>
    <scope>NUCLEOTIDE SEQUENCE</scope>
</reference>
<evidence type="ECO:0000256" key="2">
    <source>
        <dbReference type="ARBA" id="ARBA00009588"/>
    </source>
</evidence>
<accession>A0A0K0D649</accession>
<evidence type="ECO:0000256" key="3">
    <source>
        <dbReference type="ARBA" id="ARBA00022475"/>
    </source>
</evidence>
<dbReference type="InterPro" id="IPR036116">
    <property type="entry name" value="FN3_sf"/>
</dbReference>
<dbReference type="AlphaFoldDB" id="A0A0K0D649"/>
<dbReference type="Pfam" id="PF00041">
    <property type="entry name" value="fn3"/>
    <property type="match status" value="1"/>
</dbReference>
<reference evidence="17" key="2">
    <citation type="submission" date="2017-02" db="UniProtKB">
        <authorList>
            <consortium name="WormBaseParasite"/>
        </authorList>
    </citation>
    <scope>IDENTIFICATION</scope>
</reference>
<protein>
    <submittedName>
        <fullName evidence="17">Fibronectin type-III domain-containing protein</fullName>
    </submittedName>
</protein>
<dbReference type="InterPro" id="IPR013783">
    <property type="entry name" value="Ig-like_fold"/>
</dbReference>
<keyword evidence="9 14" id="KW-1133">Transmembrane helix</keyword>
<name>A0A0K0D649_ANGCA</name>
<evidence type="ECO:0000313" key="17">
    <source>
        <dbReference type="WBParaSite" id="ACAC_0000554401-mRNA-1"/>
    </source>
</evidence>
<keyword evidence="12" id="KW-0675">Receptor</keyword>
<evidence type="ECO:0000256" key="4">
    <source>
        <dbReference type="ARBA" id="ARBA00022692"/>
    </source>
</evidence>
<dbReference type="STRING" id="6313.A0A0K0D649"/>
<dbReference type="Proteomes" id="UP000035642">
    <property type="component" value="Unassembled WGS sequence"/>
</dbReference>
<dbReference type="CDD" id="cd00063">
    <property type="entry name" value="FN3"/>
    <property type="match status" value="2"/>
</dbReference>
<evidence type="ECO:0000256" key="5">
    <source>
        <dbReference type="ARBA" id="ARBA00022729"/>
    </source>
</evidence>
<evidence type="ECO:0000256" key="6">
    <source>
        <dbReference type="ARBA" id="ARBA00022737"/>
    </source>
</evidence>
<keyword evidence="8" id="KW-0067">ATP-binding</keyword>
<dbReference type="GO" id="GO:0005524">
    <property type="term" value="F:ATP binding"/>
    <property type="evidence" value="ECO:0007669"/>
    <property type="project" value="UniProtKB-KW"/>
</dbReference>
<evidence type="ECO:0000256" key="13">
    <source>
        <dbReference type="ARBA" id="ARBA00023319"/>
    </source>
</evidence>
<dbReference type="WBParaSite" id="ACAC_0000554401-mRNA-1">
    <property type="protein sequence ID" value="ACAC_0000554401-mRNA-1"/>
    <property type="gene ID" value="ACAC_0000554401"/>
</dbReference>
<sequence length="236" mass="26374">LFSRGRNHVLQTPILIHDYFSAEGNQIRFVNASESWVIIDGLRPDTEYEFSVRSIGTSVSPSSWSMVARNRTHATAPSSSPRDLTVLPAASGDPEAVLLNWQPPKYSNGDIEEYLIYYTDRVMLADKDWTVHYVQGDKLSHEIRNLLPKTKYYFKIQARNVKGYGPLSPVQTFAPFGVESRPTAIVLSSSEKGSNLRWSDMLSVVSSNPMYIAVVVAFFALILLCIVLVAVCGVKR</sequence>
<evidence type="ECO:0000256" key="9">
    <source>
        <dbReference type="ARBA" id="ARBA00022989"/>
    </source>
</evidence>
<evidence type="ECO:0000256" key="8">
    <source>
        <dbReference type="ARBA" id="ARBA00022840"/>
    </source>
</evidence>
<dbReference type="FunFam" id="2.60.40.10:FF:000759">
    <property type="entry name" value="Immunoglobulin superfamily DCC subclass member 4"/>
    <property type="match status" value="1"/>
</dbReference>
<proteinExistence type="inferred from homology"/>
<evidence type="ECO:0000256" key="7">
    <source>
        <dbReference type="ARBA" id="ARBA00022741"/>
    </source>
</evidence>
<dbReference type="GO" id="GO:0005886">
    <property type="term" value="C:plasma membrane"/>
    <property type="evidence" value="ECO:0007669"/>
    <property type="project" value="UniProtKB-SubCell"/>
</dbReference>
<evidence type="ECO:0000256" key="11">
    <source>
        <dbReference type="ARBA" id="ARBA00023157"/>
    </source>
</evidence>
<evidence type="ECO:0000256" key="14">
    <source>
        <dbReference type="SAM" id="Phobius"/>
    </source>
</evidence>
<keyword evidence="10 14" id="KW-0472">Membrane</keyword>
<keyword evidence="11" id="KW-1015">Disulfide bond</keyword>
<keyword evidence="3" id="KW-1003">Cell membrane</keyword>
<evidence type="ECO:0000256" key="1">
    <source>
        <dbReference type="ARBA" id="ARBA00004251"/>
    </source>
</evidence>
<dbReference type="SUPFAM" id="SSF49265">
    <property type="entry name" value="Fibronectin type III"/>
    <property type="match status" value="1"/>
</dbReference>
<evidence type="ECO:0000256" key="12">
    <source>
        <dbReference type="ARBA" id="ARBA00023170"/>
    </source>
</evidence>
<organism evidence="16 17">
    <name type="scientific">Angiostrongylus cantonensis</name>
    <name type="common">Rat lungworm</name>
    <dbReference type="NCBI Taxonomy" id="6313"/>
    <lineage>
        <taxon>Eukaryota</taxon>
        <taxon>Metazoa</taxon>
        <taxon>Ecdysozoa</taxon>
        <taxon>Nematoda</taxon>
        <taxon>Chromadorea</taxon>
        <taxon>Rhabditida</taxon>
        <taxon>Rhabditina</taxon>
        <taxon>Rhabditomorpha</taxon>
        <taxon>Strongyloidea</taxon>
        <taxon>Metastrongylidae</taxon>
        <taxon>Angiostrongylus</taxon>
    </lineage>
</organism>
<comment type="subcellular location">
    <subcellularLocation>
        <location evidence="1">Cell membrane</location>
        <topology evidence="1">Single-pass type I membrane protein</topology>
    </subcellularLocation>
</comment>
<keyword evidence="6" id="KW-0677">Repeat</keyword>
<keyword evidence="4 14" id="KW-0812">Transmembrane</keyword>
<comment type="similarity">
    <text evidence="2">Belongs to the immunoglobulin superfamily. DCC family.</text>
</comment>
<dbReference type="InterPro" id="IPR050449">
    <property type="entry name" value="Ephrin_rcpt_TKs"/>
</dbReference>
<dbReference type="Gene3D" id="2.60.40.10">
    <property type="entry name" value="Immunoglobulins"/>
    <property type="match status" value="2"/>
</dbReference>
<keyword evidence="7" id="KW-0547">Nucleotide-binding</keyword>
<dbReference type="PRINTS" id="PR00014">
    <property type="entry name" value="FNTYPEIII"/>
</dbReference>
<dbReference type="PROSITE" id="PS50853">
    <property type="entry name" value="FN3"/>
    <property type="match status" value="2"/>
</dbReference>
<keyword evidence="5" id="KW-0732">Signal</keyword>
<keyword evidence="16" id="KW-1185">Reference proteome</keyword>
<feature type="domain" description="Fibronectin type-III" evidence="15">
    <location>
        <begin position="1"/>
        <end position="78"/>
    </location>
</feature>
<feature type="domain" description="Fibronectin type-III" evidence="15">
    <location>
        <begin position="80"/>
        <end position="181"/>
    </location>
</feature>
<dbReference type="PANTHER" id="PTHR46877:SF14">
    <property type="entry name" value="RECEPTOR PROTEIN-TYROSINE KINASE"/>
    <property type="match status" value="1"/>
</dbReference>
<dbReference type="PANTHER" id="PTHR46877">
    <property type="entry name" value="EPH RECEPTOR A5"/>
    <property type="match status" value="1"/>
</dbReference>
<evidence type="ECO:0000313" key="16">
    <source>
        <dbReference type="Proteomes" id="UP000035642"/>
    </source>
</evidence>
<feature type="transmembrane region" description="Helical" evidence="14">
    <location>
        <begin position="210"/>
        <end position="234"/>
    </location>
</feature>
<keyword evidence="13" id="KW-0393">Immunoglobulin domain</keyword>
<dbReference type="SMART" id="SM00060">
    <property type="entry name" value="FN3"/>
    <property type="match status" value="2"/>
</dbReference>
<evidence type="ECO:0000256" key="10">
    <source>
        <dbReference type="ARBA" id="ARBA00023136"/>
    </source>
</evidence>
<evidence type="ECO:0000259" key="15">
    <source>
        <dbReference type="PROSITE" id="PS50853"/>
    </source>
</evidence>
<dbReference type="InterPro" id="IPR003961">
    <property type="entry name" value="FN3_dom"/>
</dbReference>